<proteinExistence type="predicted"/>
<reference evidence="2" key="1">
    <citation type="journal article" date="2022" name="Mol. Ecol. Resour.">
        <title>The genomes of chicory, endive, great burdock and yacon provide insights into Asteraceae palaeo-polyploidization history and plant inulin production.</title>
        <authorList>
            <person name="Fan W."/>
            <person name="Wang S."/>
            <person name="Wang H."/>
            <person name="Wang A."/>
            <person name="Jiang F."/>
            <person name="Liu H."/>
            <person name="Zhao H."/>
            <person name="Xu D."/>
            <person name="Zhang Y."/>
        </authorList>
    </citation>
    <scope>NUCLEOTIDE SEQUENCE [LARGE SCALE GENOMIC DNA]</scope>
    <source>
        <strain evidence="2">cv. Punajuju</strain>
    </source>
</reference>
<reference evidence="1 2" key="2">
    <citation type="journal article" date="2022" name="Mol. Ecol. Resour.">
        <title>The genomes of chicory, endive, great burdock and yacon provide insights into Asteraceae paleo-polyploidization history and plant inulin production.</title>
        <authorList>
            <person name="Fan W."/>
            <person name="Wang S."/>
            <person name="Wang H."/>
            <person name="Wang A."/>
            <person name="Jiang F."/>
            <person name="Liu H."/>
            <person name="Zhao H."/>
            <person name="Xu D."/>
            <person name="Zhang Y."/>
        </authorList>
    </citation>
    <scope>NUCLEOTIDE SEQUENCE [LARGE SCALE GENOMIC DNA]</scope>
    <source>
        <strain evidence="2">cv. Punajuju</strain>
        <tissue evidence="1">Leaves</tissue>
    </source>
</reference>
<sequence>MPKVGRDDSDTITQQALATQFGYQKTLFPKKKRISVRLRIAHRVVPFSMLYPNGEDFVGGEDKAISVFEGLPINRMNADTDGWNERDIRISIGLLNQFLASGLY</sequence>
<evidence type="ECO:0000313" key="1">
    <source>
        <dbReference type="EMBL" id="KAI3766498.1"/>
    </source>
</evidence>
<comment type="caution">
    <text evidence="1">The sequence shown here is derived from an EMBL/GenBank/DDBJ whole genome shotgun (WGS) entry which is preliminary data.</text>
</comment>
<name>A0ACB9F6G9_CICIN</name>
<dbReference type="EMBL" id="CM042011">
    <property type="protein sequence ID" value="KAI3766498.1"/>
    <property type="molecule type" value="Genomic_DNA"/>
</dbReference>
<protein>
    <submittedName>
        <fullName evidence="1">Uncharacterized protein</fullName>
    </submittedName>
</protein>
<accession>A0ACB9F6G9</accession>
<organism evidence="1 2">
    <name type="scientific">Cichorium intybus</name>
    <name type="common">Chicory</name>
    <dbReference type="NCBI Taxonomy" id="13427"/>
    <lineage>
        <taxon>Eukaryota</taxon>
        <taxon>Viridiplantae</taxon>
        <taxon>Streptophyta</taxon>
        <taxon>Embryophyta</taxon>
        <taxon>Tracheophyta</taxon>
        <taxon>Spermatophyta</taxon>
        <taxon>Magnoliopsida</taxon>
        <taxon>eudicotyledons</taxon>
        <taxon>Gunneridae</taxon>
        <taxon>Pentapetalae</taxon>
        <taxon>asterids</taxon>
        <taxon>campanulids</taxon>
        <taxon>Asterales</taxon>
        <taxon>Asteraceae</taxon>
        <taxon>Cichorioideae</taxon>
        <taxon>Cichorieae</taxon>
        <taxon>Cichoriinae</taxon>
        <taxon>Cichorium</taxon>
    </lineage>
</organism>
<dbReference type="Proteomes" id="UP001055811">
    <property type="component" value="Linkage Group LG03"/>
</dbReference>
<gene>
    <name evidence="1" type="ORF">L2E82_16561</name>
</gene>
<evidence type="ECO:0000313" key="2">
    <source>
        <dbReference type="Proteomes" id="UP001055811"/>
    </source>
</evidence>
<keyword evidence="2" id="KW-1185">Reference proteome</keyword>